<dbReference type="RefSeq" id="WP_204069280.1">
    <property type="nucleotide sequence ID" value="NZ_BOOJ01000080.1"/>
</dbReference>
<reference evidence="2 3" key="1">
    <citation type="submission" date="2021-01" db="EMBL/GenBank/DDBJ databases">
        <title>Whole genome shotgun sequence of Planobispora siamensis NBRC 107568.</title>
        <authorList>
            <person name="Komaki H."/>
            <person name="Tamura T."/>
        </authorList>
    </citation>
    <scope>NUCLEOTIDE SEQUENCE [LARGE SCALE GENOMIC DNA]</scope>
    <source>
        <strain evidence="2 3">NBRC 107568</strain>
    </source>
</reference>
<comment type="caution">
    <text evidence="2">The sequence shown here is derived from an EMBL/GenBank/DDBJ whole genome shotgun (WGS) entry which is preliminary data.</text>
</comment>
<gene>
    <name evidence="2" type="ORF">Psi01_79080</name>
</gene>
<dbReference type="SMART" id="SM00829">
    <property type="entry name" value="PKS_ER"/>
    <property type="match status" value="1"/>
</dbReference>
<dbReference type="SUPFAM" id="SSF51735">
    <property type="entry name" value="NAD(P)-binding Rossmann-fold domains"/>
    <property type="match status" value="1"/>
</dbReference>
<evidence type="ECO:0000313" key="3">
    <source>
        <dbReference type="Proteomes" id="UP000619788"/>
    </source>
</evidence>
<dbReference type="Gene3D" id="3.40.50.720">
    <property type="entry name" value="NAD(P)-binding Rossmann-like Domain"/>
    <property type="match status" value="1"/>
</dbReference>
<evidence type="ECO:0000313" key="2">
    <source>
        <dbReference type="EMBL" id="GIH97278.1"/>
    </source>
</evidence>
<dbReference type="CDD" id="cd05289">
    <property type="entry name" value="MDR_like_2"/>
    <property type="match status" value="1"/>
</dbReference>
<dbReference type="PROSITE" id="PS01162">
    <property type="entry name" value="QOR_ZETA_CRYSTAL"/>
    <property type="match status" value="1"/>
</dbReference>
<dbReference type="PANTHER" id="PTHR43482">
    <property type="entry name" value="PROTEIN AST1-RELATED"/>
    <property type="match status" value="1"/>
</dbReference>
<evidence type="ECO:0000259" key="1">
    <source>
        <dbReference type="SMART" id="SM00829"/>
    </source>
</evidence>
<feature type="domain" description="Enoyl reductase (ER)" evidence="1">
    <location>
        <begin position="14"/>
        <end position="320"/>
    </location>
</feature>
<dbReference type="Pfam" id="PF08240">
    <property type="entry name" value="ADH_N"/>
    <property type="match status" value="1"/>
</dbReference>
<dbReference type="InterPro" id="IPR011032">
    <property type="entry name" value="GroES-like_sf"/>
</dbReference>
<protein>
    <submittedName>
        <fullName evidence="2">NADPH:quinone reductase</fullName>
    </submittedName>
</protein>
<dbReference type="GO" id="GO:0016491">
    <property type="term" value="F:oxidoreductase activity"/>
    <property type="evidence" value="ECO:0007669"/>
    <property type="project" value="InterPro"/>
</dbReference>
<dbReference type="PANTHER" id="PTHR43482:SF1">
    <property type="entry name" value="PROTEIN AST1-RELATED"/>
    <property type="match status" value="1"/>
</dbReference>
<name>A0A8J3WPJ0_9ACTN</name>
<dbReference type="InterPro" id="IPR013154">
    <property type="entry name" value="ADH-like_N"/>
</dbReference>
<organism evidence="2 3">
    <name type="scientific">Planobispora siamensis</name>
    <dbReference type="NCBI Taxonomy" id="936338"/>
    <lineage>
        <taxon>Bacteria</taxon>
        <taxon>Bacillati</taxon>
        <taxon>Actinomycetota</taxon>
        <taxon>Actinomycetes</taxon>
        <taxon>Streptosporangiales</taxon>
        <taxon>Streptosporangiaceae</taxon>
        <taxon>Planobispora</taxon>
    </lineage>
</organism>
<dbReference type="SUPFAM" id="SSF50129">
    <property type="entry name" value="GroES-like"/>
    <property type="match status" value="1"/>
</dbReference>
<dbReference type="InterPro" id="IPR036291">
    <property type="entry name" value="NAD(P)-bd_dom_sf"/>
</dbReference>
<keyword evidence="3" id="KW-1185">Reference proteome</keyword>
<dbReference type="Pfam" id="PF13602">
    <property type="entry name" value="ADH_zinc_N_2"/>
    <property type="match status" value="1"/>
</dbReference>
<dbReference type="InterPro" id="IPR020843">
    <property type="entry name" value="ER"/>
</dbReference>
<dbReference type="AlphaFoldDB" id="A0A8J3WPJ0"/>
<dbReference type="InterPro" id="IPR002364">
    <property type="entry name" value="Quin_OxRdtase/zeta-crystal_CS"/>
</dbReference>
<accession>A0A8J3WPJ0</accession>
<dbReference type="EMBL" id="BOOJ01000080">
    <property type="protein sequence ID" value="GIH97278.1"/>
    <property type="molecule type" value="Genomic_DNA"/>
</dbReference>
<dbReference type="Proteomes" id="UP000619788">
    <property type="component" value="Unassembled WGS sequence"/>
</dbReference>
<dbReference type="GO" id="GO:0008270">
    <property type="term" value="F:zinc ion binding"/>
    <property type="evidence" value="ECO:0007669"/>
    <property type="project" value="InterPro"/>
</dbReference>
<dbReference type="InterPro" id="IPR052585">
    <property type="entry name" value="Lipid_raft_assoc_Zn_ADH"/>
</dbReference>
<sequence length="324" mass="34334">MSATMHAVRLHAFGGPGVLTYEEIGRPEPGPGEVLIRVHAAAFNPPDRYARLGYANIPESLRPRLALPHLPGSDVSGVVAALGPGVTEWQVGDEVFGLVRFPSDPGRGGRGYAEYTTSPAGHLARKPASVDHVHAAGVPMAGLTAYQFLFDLIKPRPGDRVLVNGAAGGVGHFAVQLAKDADAHVIGVASGRHAAFLKELAVDEFVDYTAVAAEDVVRDVDHVIDCVGGPGAHRFLAVLKDGGTITPVFLGDYRLEEAARRGIRHVRGQVHSDGRQMGELARLLGEGRLRVGVDSVYPLRDAAGAHERAERGHVQGKIILRVAS</sequence>
<proteinExistence type="predicted"/>
<dbReference type="Gene3D" id="3.90.180.10">
    <property type="entry name" value="Medium-chain alcohol dehydrogenases, catalytic domain"/>
    <property type="match status" value="1"/>
</dbReference>